<organism evidence="1 2">
    <name type="scientific">Lentinula aff. lateritia</name>
    <dbReference type="NCBI Taxonomy" id="2804960"/>
    <lineage>
        <taxon>Eukaryota</taxon>
        <taxon>Fungi</taxon>
        <taxon>Dikarya</taxon>
        <taxon>Basidiomycota</taxon>
        <taxon>Agaricomycotina</taxon>
        <taxon>Agaricomycetes</taxon>
        <taxon>Agaricomycetidae</taxon>
        <taxon>Agaricales</taxon>
        <taxon>Marasmiineae</taxon>
        <taxon>Omphalotaceae</taxon>
        <taxon>Lentinula</taxon>
    </lineage>
</organism>
<name>A0ACC1TM33_9AGAR</name>
<gene>
    <name evidence="1" type="ORF">F5876DRAFT_81588</name>
</gene>
<evidence type="ECO:0000313" key="2">
    <source>
        <dbReference type="Proteomes" id="UP001163835"/>
    </source>
</evidence>
<keyword evidence="2" id="KW-1185">Reference proteome</keyword>
<sequence>MHFNIIFLIFGITSAAYAAPVANDVSSNPIFRPASVVTRAAPGSPPKAQYQYTTNGKGPANLKANAAVETALKSFGIAVELKALNNFAGLNTLNQEIAFEVASDVESSTTGVRCPCEGTVTIERETGKLFVTGKLTSIRIKTYEGLLDVTRDVHEKLIKEEALNTKTIRVPFVYTPATIKEIYIAPSNRLRGTSYILLIPQMPLQTVGLLPTSSRSSKRRISKKALGCGINDITSSVLPASAILKHTRNQECSSSTFSTPKPVKTRPRSSTTVGSMISRPLFMDKSNSESKLDAIDALQCDLPMLTTLQTKSAYHDDLHTLSAYGELPIPLCHLPSLSSAPAPHTTDIQGPSNNACVSIDSARSPTSPTGRLFDVAKPPAMAKRRRYTIATSKPLMAKENESPQGTRPSLGLAGLKEVKEERLSSVLVENDGESVTSSTTWATQVPRPSPIRTCSISCVHLASCSPAVEPVENQVRASDLVQSAPTSLKSPAPPSPIAPLPARRMNVNVRYIKHYPYMITEPANSPRIEGEIEEEGVLSRLKYHLVRL</sequence>
<accession>A0ACC1TM33</accession>
<evidence type="ECO:0000313" key="1">
    <source>
        <dbReference type="EMBL" id="KAJ3805619.1"/>
    </source>
</evidence>
<reference evidence="1" key="1">
    <citation type="submission" date="2022-09" db="EMBL/GenBank/DDBJ databases">
        <title>A Global Phylogenomic Analysis of the Shiitake Genus Lentinula.</title>
        <authorList>
            <consortium name="DOE Joint Genome Institute"/>
            <person name="Sierra-Patev S."/>
            <person name="Min B."/>
            <person name="Naranjo-Ortiz M."/>
            <person name="Looney B."/>
            <person name="Konkel Z."/>
            <person name="Slot J.C."/>
            <person name="Sakamoto Y."/>
            <person name="Steenwyk J.L."/>
            <person name="Rokas A."/>
            <person name="Carro J."/>
            <person name="Camarero S."/>
            <person name="Ferreira P."/>
            <person name="Molpeceres G."/>
            <person name="Ruiz-Duenas F.J."/>
            <person name="Serrano A."/>
            <person name="Henrissat B."/>
            <person name="Drula E."/>
            <person name="Hughes K.W."/>
            <person name="Mata J.L."/>
            <person name="Ishikawa N.K."/>
            <person name="Vargas-Isla R."/>
            <person name="Ushijima S."/>
            <person name="Smith C.A."/>
            <person name="Ahrendt S."/>
            <person name="Andreopoulos W."/>
            <person name="He G."/>
            <person name="Labutti K."/>
            <person name="Lipzen A."/>
            <person name="Ng V."/>
            <person name="Riley R."/>
            <person name="Sandor L."/>
            <person name="Barry K."/>
            <person name="Martinez A.T."/>
            <person name="Xiao Y."/>
            <person name="Gibbons J.G."/>
            <person name="Terashima K."/>
            <person name="Grigoriev I.V."/>
            <person name="Hibbett D.S."/>
        </authorList>
    </citation>
    <scope>NUCLEOTIDE SEQUENCE</scope>
    <source>
        <strain evidence="1">TMI1499</strain>
    </source>
</reference>
<dbReference type="Proteomes" id="UP001163835">
    <property type="component" value="Unassembled WGS sequence"/>
</dbReference>
<proteinExistence type="predicted"/>
<comment type="caution">
    <text evidence="1">The sequence shown here is derived from an EMBL/GenBank/DDBJ whole genome shotgun (WGS) entry which is preliminary data.</text>
</comment>
<protein>
    <submittedName>
        <fullName evidence="1">Uncharacterized protein</fullName>
    </submittedName>
</protein>
<dbReference type="EMBL" id="MU795563">
    <property type="protein sequence ID" value="KAJ3805619.1"/>
    <property type="molecule type" value="Genomic_DNA"/>
</dbReference>